<dbReference type="SUPFAM" id="SSF55781">
    <property type="entry name" value="GAF domain-like"/>
    <property type="match status" value="1"/>
</dbReference>
<dbReference type="InterPro" id="IPR000014">
    <property type="entry name" value="PAS"/>
</dbReference>
<feature type="domain" description="PAS" evidence="1">
    <location>
        <begin position="212"/>
        <end position="304"/>
    </location>
</feature>
<dbReference type="Pfam" id="PF13426">
    <property type="entry name" value="PAS_9"/>
    <property type="match status" value="1"/>
</dbReference>
<dbReference type="AlphaFoldDB" id="A0A840UJV6"/>
<organism evidence="2 3">
    <name type="scientific">Pectinatus brassicae</name>
    <dbReference type="NCBI Taxonomy" id="862415"/>
    <lineage>
        <taxon>Bacteria</taxon>
        <taxon>Bacillati</taxon>
        <taxon>Bacillota</taxon>
        <taxon>Negativicutes</taxon>
        <taxon>Selenomonadales</taxon>
        <taxon>Selenomonadaceae</taxon>
        <taxon>Pectinatus</taxon>
    </lineage>
</organism>
<dbReference type="EMBL" id="JACHFH010000048">
    <property type="protein sequence ID" value="MBB5337426.1"/>
    <property type="molecule type" value="Genomic_DNA"/>
</dbReference>
<evidence type="ECO:0000259" key="1">
    <source>
        <dbReference type="Pfam" id="PF13426"/>
    </source>
</evidence>
<dbReference type="NCBIfam" id="TIGR00229">
    <property type="entry name" value="sensory_box"/>
    <property type="match status" value="1"/>
</dbReference>
<proteinExistence type="predicted"/>
<dbReference type="SUPFAM" id="SSF55785">
    <property type="entry name" value="PYP-like sensor domain (PAS domain)"/>
    <property type="match status" value="1"/>
</dbReference>
<reference evidence="2 3" key="1">
    <citation type="submission" date="2020-08" db="EMBL/GenBank/DDBJ databases">
        <title>Genomic Encyclopedia of Type Strains, Phase IV (KMG-IV): sequencing the most valuable type-strain genomes for metagenomic binning, comparative biology and taxonomic classification.</title>
        <authorList>
            <person name="Goeker M."/>
        </authorList>
    </citation>
    <scope>NUCLEOTIDE SEQUENCE [LARGE SCALE GENOMIC DNA]</scope>
    <source>
        <strain evidence="2 3">DSM 24661</strain>
    </source>
</reference>
<name>A0A840UJV6_9FIRM</name>
<gene>
    <name evidence="2" type="ORF">HNR32_002588</name>
</gene>
<keyword evidence="3" id="KW-1185">Reference proteome</keyword>
<dbReference type="Proteomes" id="UP000559117">
    <property type="component" value="Unassembled WGS sequence"/>
</dbReference>
<dbReference type="InterPro" id="IPR029016">
    <property type="entry name" value="GAF-like_dom_sf"/>
</dbReference>
<evidence type="ECO:0000313" key="3">
    <source>
        <dbReference type="Proteomes" id="UP000559117"/>
    </source>
</evidence>
<dbReference type="Gene3D" id="3.30.450.40">
    <property type="match status" value="1"/>
</dbReference>
<protein>
    <submittedName>
        <fullName evidence="2">PAS domain S-box-containing protein</fullName>
    </submittedName>
</protein>
<dbReference type="Gene3D" id="3.30.450.20">
    <property type="entry name" value="PAS domain"/>
    <property type="match status" value="1"/>
</dbReference>
<evidence type="ECO:0000313" key="2">
    <source>
        <dbReference type="EMBL" id="MBB5337426.1"/>
    </source>
</evidence>
<accession>A0A840UJV6</accession>
<dbReference type="InterPro" id="IPR035965">
    <property type="entry name" value="PAS-like_dom_sf"/>
</dbReference>
<sequence length="313" mass="36774">MLTYEYVSERMDYELPSGDKKNKKAFTENIIEYIFRILYRSKDANAATNLILEVIGRKYNISRAFILEKITEKKFSTTFEWCNDGIISRQNIEQNIPREVAMRFYKHFDEEGIFSYADIAVLPNDLKGFFSDSPVKAILECAIYDDKGDFYGGICFEYHQHPRCWTDEEIESLSFTAEILGTFLQQKRYMDSMNLSRVQALEILDHIDAFIYVIDKKTYEILFFNKKAAEFFGTDSLGKNCFNIICDEETKCSFCPIDLMAEALQSIKKDIYIAKRKIWLRIAVSKIYWQQNREVCLVHAHDITTMKNKQNKK</sequence>
<comment type="caution">
    <text evidence="2">The sequence shown here is derived from an EMBL/GenBank/DDBJ whole genome shotgun (WGS) entry which is preliminary data.</text>
</comment>